<sequence>MFPSGDSRGFIRAGGAGQSAVSLLRRLDKCLAAVLLGSKKKEGQQEMGGTKTAWIRSEPKIELPMRTVDHQRPCAMCPLRRTRPIAENIQDGHLIINTL</sequence>
<dbReference type="EMBL" id="BMAT01008086">
    <property type="protein sequence ID" value="GFR77667.1"/>
    <property type="molecule type" value="Genomic_DNA"/>
</dbReference>
<organism evidence="1 2">
    <name type="scientific">Elysia marginata</name>
    <dbReference type="NCBI Taxonomy" id="1093978"/>
    <lineage>
        <taxon>Eukaryota</taxon>
        <taxon>Metazoa</taxon>
        <taxon>Spiralia</taxon>
        <taxon>Lophotrochozoa</taxon>
        <taxon>Mollusca</taxon>
        <taxon>Gastropoda</taxon>
        <taxon>Heterobranchia</taxon>
        <taxon>Euthyneura</taxon>
        <taxon>Panpulmonata</taxon>
        <taxon>Sacoglossa</taxon>
        <taxon>Placobranchoidea</taxon>
        <taxon>Plakobranchidae</taxon>
        <taxon>Elysia</taxon>
    </lineage>
</organism>
<comment type="caution">
    <text evidence="1">The sequence shown here is derived from an EMBL/GenBank/DDBJ whole genome shotgun (WGS) entry which is preliminary data.</text>
</comment>
<dbReference type="AlphaFoldDB" id="A0AAV4FWB3"/>
<dbReference type="Proteomes" id="UP000762676">
    <property type="component" value="Unassembled WGS sequence"/>
</dbReference>
<keyword evidence="2" id="KW-1185">Reference proteome</keyword>
<evidence type="ECO:0000313" key="1">
    <source>
        <dbReference type="EMBL" id="GFR77667.1"/>
    </source>
</evidence>
<name>A0AAV4FWB3_9GAST</name>
<proteinExistence type="predicted"/>
<reference evidence="1 2" key="1">
    <citation type="journal article" date="2021" name="Elife">
        <title>Chloroplast acquisition without the gene transfer in kleptoplastic sea slugs, Plakobranchus ocellatus.</title>
        <authorList>
            <person name="Maeda T."/>
            <person name="Takahashi S."/>
            <person name="Yoshida T."/>
            <person name="Shimamura S."/>
            <person name="Takaki Y."/>
            <person name="Nagai Y."/>
            <person name="Toyoda A."/>
            <person name="Suzuki Y."/>
            <person name="Arimoto A."/>
            <person name="Ishii H."/>
            <person name="Satoh N."/>
            <person name="Nishiyama T."/>
            <person name="Hasebe M."/>
            <person name="Maruyama T."/>
            <person name="Minagawa J."/>
            <person name="Obokata J."/>
            <person name="Shigenobu S."/>
        </authorList>
    </citation>
    <scope>NUCLEOTIDE SEQUENCE [LARGE SCALE GENOMIC DNA]</scope>
</reference>
<evidence type="ECO:0000313" key="2">
    <source>
        <dbReference type="Proteomes" id="UP000762676"/>
    </source>
</evidence>
<protein>
    <submittedName>
        <fullName evidence="1">Uncharacterized protein</fullName>
    </submittedName>
</protein>
<gene>
    <name evidence="1" type="ORF">ElyMa_003974800</name>
</gene>
<accession>A0AAV4FWB3</accession>